<dbReference type="Proteomes" id="UP000633814">
    <property type="component" value="Unassembled WGS sequence"/>
</dbReference>
<evidence type="ECO:0000313" key="4">
    <source>
        <dbReference type="Proteomes" id="UP000633814"/>
    </source>
</evidence>
<dbReference type="Pfam" id="PF01973">
    <property type="entry name" value="MptE-like"/>
    <property type="match status" value="1"/>
</dbReference>
<dbReference type="PANTHER" id="PTHR41786:SF1">
    <property type="entry name" value="6-HYDROXYMETHYLPTERIN DIPHOSPHOKINASE MPTE-LIKE DOMAIN-CONTAINING PROTEIN"/>
    <property type="match status" value="1"/>
</dbReference>
<proteinExistence type="predicted"/>
<gene>
    <name evidence="3" type="ORF">JAO78_013100</name>
</gene>
<organism evidence="3 4">
    <name type="scientific">Alishewanella maricola</name>
    <dbReference type="NCBI Taxonomy" id="2795740"/>
    <lineage>
        <taxon>Bacteria</taxon>
        <taxon>Pseudomonadati</taxon>
        <taxon>Pseudomonadota</taxon>
        <taxon>Gammaproteobacteria</taxon>
        <taxon>Alteromonadales</taxon>
        <taxon>Alteromonadaceae</taxon>
        <taxon>Alishewanella</taxon>
    </lineage>
</organism>
<dbReference type="EMBL" id="JAEINI020000010">
    <property type="protein sequence ID" value="MCB5227749.1"/>
    <property type="molecule type" value="Genomic_DNA"/>
</dbReference>
<feature type="domain" description="6-hydroxymethylpterin diphosphokinase MptE-like" evidence="1">
    <location>
        <begin position="472"/>
        <end position="643"/>
    </location>
</feature>
<feature type="domain" description="Glycosyltransferase Maf N-terminal" evidence="2">
    <location>
        <begin position="248"/>
        <end position="401"/>
    </location>
</feature>
<feature type="domain" description="Glycosyltransferase Maf N-terminal" evidence="2">
    <location>
        <begin position="32"/>
        <end position="96"/>
    </location>
</feature>
<dbReference type="InterPro" id="IPR002826">
    <property type="entry name" value="MptE-like"/>
</dbReference>
<dbReference type="InterPro" id="IPR045376">
    <property type="entry name" value="Maf_N"/>
</dbReference>
<protein>
    <submittedName>
        <fullName evidence="3">DUF115 domain-containing protein</fullName>
    </submittedName>
</protein>
<keyword evidence="4" id="KW-1185">Reference proteome</keyword>
<dbReference type="Pfam" id="PF20157">
    <property type="entry name" value="Maf_flag10_N"/>
    <property type="match status" value="3"/>
</dbReference>
<evidence type="ECO:0000259" key="2">
    <source>
        <dbReference type="Pfam" id="PF20157"/>
    </source>
</evidence>
<dbReference type="RefSeq" id="WP_226751811.1">
    <property type="nucleotide sequence ID" value="NZ_JAEINI020000010.1"/>
</dbReference>
<dbReference type="PANTHER" id="PTHR41786">
    <property type="entry name" value="MOTILITY ACCESSORY FACTOR MAF"/>
    <property type="match status" value="1"/>
</dbReference>
<name>A0ABS8C5Z1_9ALTE</name>
<evidence type="ECO:0000259" key="1">
    <source>
        <dbReference type="Pfam" id="PF01973"/>
    </source>
</evidence>
<feature type="domain" description="Glycosyltransferase Maf N-terminal" evidence="2">
    <location>
        <begin position="98"/>
        <end position="199"/>
    </location>
</feature>
<accession>A0ABS8C5Z1</accession>
<comment type="caution">
    <text evidence="3">The sequence shown here is derived from an EMBL/GenBank/DDBJ whole genome shotgun (WGS) entry which is preliminary data.</text>
</comment>
<reference evidence="3 4" key="1">
    <citation type="submission" date="2021-10" db="EMBL/GenBank/DDBJ databases">
        <title>Alishewanella koreense sp. nov. isolated from seawater of southwestern coast in South Korea and the proposal for the reclassification of Rheinheimera perlucida and Rheinheimera tuosuensis as Arsukibacterium perlucida and Arsukibacterium tuosuensis.</title>
        <authorList>
            <person name="Kim K.H."/>
            <person name="Ruan W."/>
            <person name="Kim K.R."/>
            <person name="Baek J.H."/>
            <person name="Jeon C.O."/>
        </authorList>
    </citation>
    <scope>NUCLEOTIDE SEQUENCE [LARGE SCALE GENOMIC DNA]</scope>
    <source>
        <strain evidence="3 4">16-MA</strain>
    </source>
</reference>
<evidence type="ECO:0000313" key="3">
    <source>
        <dbReference type="EMBL" id="MCB5227749.1"/>
    </source>
</evidence>
<sequence>MFESINYHVDLDTECQAEAEAAAAVAIVQRSTKNIQAITRQIPSLAEIIKQKPQRYEIVVNGNKTLNLCLKTAGAMLYGQDPEAEAANAVAQFLDSKSLPQSNLVLVIIGVGLGYHLLPLLQKTLPRFVIFYEPEPDILLLSLQSAPWFEVLTLCQAQGIQLFVQLGTSAKSVKADLDEMKQAYSDAGPVYYFEHLHYPHLASELYQQEHSDNSKYCALTPQFLASAISQVNPRTISLSLSHNEQECFRKNLAWLAKNQSSLYQKLHSYQWQNWQLVIWQQHYAMQDKCGKVFSVSANKAHRGTIKQSSLTQDPVVFDFSLPEKLLNTAFATLFKNVKQLQLTIQTASEQNAHFVTERILLGSADYEACGKALENSEYLLVLEPDTDFLYASLFTIAWYQFKGDLYFCQQTAEVEQRITAQYQSGQLQLTDIFIDQPYYEKTLFSAYHLLLEIVQSCNGKSHYFEKQFASLNHYYQNISNATYLTNKQVSEQAPIFIVGNGPSLDLHIDYVVKHRKNLILISCGTALITLHRNGLTPDYHMELERGADTLFYLNKLPASYLKHLTLIGPADIHPAILAVFQKNLLVSVENTDVHREFTSNFTHFSLLQLNYSYYTVTNFAVDLFLSIGVQKLYLIGVDFGFKNQNSHHARDSVYFQQDGSQLYDYEQTHGSAYVINANFGGECLTISSFDMARKLMGERIALSPAQQVFNCNDGAAITSSIPLRIPNITCTLSTTNAFKQDFLTLFVEANLTIKFEELTQQFKEKGQYCVKQLLSCLDENINAAPIYIASLQRQILNSTIASKLDHSYTLFDGSLRYFEMVSSRFYRCQAETQTNLALCQFWRTYLQHCLFRLSL</sequence>